<keyword evidence="2" id="KW-1185">Reference proteome</keyword>
<comment type="caution">
    <text evidence="1">The sequence shown here is derived from an EMBL/GenBank/DDBJ whole genome shotgun (WGS) entry which is preliminary data.</text>
</comment>
<gene>
    <name evidence="1" type="ORF">EVOR1521_LOCUS25554</name>
</gene>
<name>A0AA36JCF0_9DINO</name>
<evidence type="ECO:0000313" key="1">
    <source>
        <dbReference type="EMBL" id="CAJ1402735.1"/>
    </source>
</evidence>
<dbReference type="EMBL" id="CAUJNA010003466">
    <property type="protein sequence ID" value="CAJ1402735.1"/>
    <property type="molecule type" value="Genomic_DNA"/>
</dbReference>
<accession>A0AA36JCF0</accession>
<organism evidence="1 2">
    <name type="scientific">Effrenium voratum</name>
    <dbReference type="NCBI Taxonomy" id="2562239"/>
    <lineage>
        <taxon>Eukaryota</taxon>
        <taxon>Sar</taxon>
        <taxon>Alveolata</taxon>
        <taxon>Dinophyceae</taxon>
        <taxon>Suessiales</taxon>
        <taxon>Symbiodiniaceae</taxon>
        <taxon>Effrenium</taxon>
    </lineage>
</organism>
<proteinExistence type="predicted"/>
<dbReference type="Proteomes" id="UP001178507">
    <property type="component" value="Unassembled WGS sequence"/>
</dbReference>
<reference evidence="1" key="1">
    <citation type="submission" date="2023-08" db="EMBL/GenBank/DDBJ databases">
        <authorList>
            <person name="Chen Y."/>
            <person name="Shah S."/>
            <person name="Dougan E. K."/>
            <person name="Thang M."/>
            <person name="Chan C."/>
        </authorList>
    </citation>
    <scope>NUCLEOTIDE SEQUENCE</scope>
</reference>
<evidence type="ECO:0000313" key="2">
    <source>
        <dbReference type="Proteomes" id="UP001178507"/>
    </source>
</evidence>
<protein>
    <submittedName>
        <fullName evidence="1">Uncharacterized protein</fullName>
    </submittedName>
</protein>
<sequence>MSVGSMALYYRKAGRRLSNLAATMLLAGKRACMILYPHRRLAVVLAGCCAFTLIGTMCAYGGERFEIHLAHSKTIYFVVEAGWGSSIIRGEMVAETMKIYCKNNSLPWHVEILTLNGRDQWSVLPSLPHRPKPDACIMVKQPRLYWDTVLDWCRTHGAVRFVDVLDQIPLLERVTLGRNMDYDFDGYIMQSLDLMTQVNAYSPEILTLTLYNHHTNSGFVSDESMLEEVDTVGLYSPGLHFPPESILKRLAAAVCSSEAKLFLVFGHQNDTHASFTCNQTTQRRLQVNNTPSLDKYLAEQVQYHDSSNLLSSVNLGLLWPPDYSVTTLQRPPTRLLHWMSHGLPVAFFPYKAYLEVARDGGYFLDDGTLPSASSPQELQRLLHKLCAKTEEGRHLRRRLRSKGLEIASNHTLEKQTERLVHYMQHIFRSVARGDTPKRVGIMTRFLRRLIAGLRR</sequence>
<dbReference type="AlphaFoldDB" id="A0AA36JCF0"/>